<feature type="transmembrane region" description="Helical" evidence="3">
    <location>
        <begin position="463"/>
        <end position="482"/>
    </location>
</feature>
<dbReference type="GO" id="GO:0016020">
    <property type="term" value="C:membrane"/>
    <property type="evidence" value="ECO:0007669"/>
    <property type="project" value="UniProtKB-SubCell"/>
</dbReference>
<dbReference type="Pfam" id="PF00144">
    <property type="entry name" value="Beta-lactamase"/>
    <property type="match status" value="1"/>
</dbReference>
<feature type="domain" description="Beta-lactamase-related" evidence="4">
    <location>
        <begin position="78"/>
        <end position="402"/>
    </location>
</feature>
<sequence>MINVGRVRKGFFFVAIGFALMIGTPAIVGAPVDDVAVIQGNIKQSGTEQISTEQTSSEQANQKTQAKLEKIVNELHRRWDIEQVPTAGLSIVVDDQVISLRLGKAEKGLFELASTTKAFTGLLIALLEQEGVLNLYDEITNWLPELAEYPQMGYPSVQIQDLLFHNSGIAESTIDLLRPNMKPDALSQLPALLKNVPLAYSVGTREEYATLNYSLLGLIAERATGKPFPVLLREKVFLPLGMMSTKVEESIPAKNTEELPIPGYKISFTTAQPYDAPRYLQNTPAGYILSTPQDMAIWLQFLLHRLPSNEVLLNESILNESILKKDNNHSFSALYAAREQAKHPYAGDGNEGYAYGWDVVTDQTTYWSHPGQNPNAAAYVAFDPQEGVGIALLGNSNSPQVIELGQAIFEYLRGASPQILPEHFSVDINDRISTAVAAIFWLGGALFLLATIYKRGKKNIGKFFFIAFIALNTLLISGLAIAPSLLLGWSWSNLLVWGPLSLPVAAVGLIFLANIINLFFFNLFFFYSVKPSGKY</sequence>
<dbReference type="InterPro" id="IPR012338">
    <property type="entry name" value="Beta-lactam/transpept-like"/>
</dbReference>
<dbReference type="RefSeq" id="WP_244175662.1">
    <property type="nucleotide sequence ID" value="NZ_CAWNGD010000059.1"/>
</dbReference>
<dbReference type="STRING" id="351656.Xvie_02944"/>
<comment type="subcellular location">
    <subcellularLocation>
        <location evidence="1">Membrane</location>
    </subcellularLocation>
</comment>
<dbReference type="SUPFAM" id="SSF56601">
    <property type="entry name" value="beta-lactamase/transpeptidase-like"/>
    <property type="match status" value="1"/>
</dbReference>
<evidence type="ECO:0000256" key="2">
    <source>
        <dbReference type="ARBA" id="ARBA00023136"/>
    </source>
</evidence>
<dbReference type="InterPro" id="IPR050491">
    <property type="entry name" value="AmpC-like"/>
</dbReference>
<keyword evidence="6" id="KW-1185">Reference proteome</keyword>
<dbReference type="Proteomes" id="UP000194350">
    <property type="component" value="Unassembled WGS sequence"/>
</dbReference>
<dbReference type="AlphaFoldDB" id="A0A1Y2S9E4"/>
<dbReference type="Gene3D" id="3.40.710.10">
    <property type="entry name" value="DD-peptidase/beta-lactamase superfamily"/>
    <property type="match status" value="1"/>
</dbReference>
<dbReference type="InterPro" id="IPR001466">
    <property type="entry name" value="Beta-lactam-related"/>
</dbReference>
<organism evidence="5 6">
    <name type="scientific">Xenorhabdus vietnamensis</name>
    <dbReference type="NCBI Taxonomy" id="351656"/>
    <lineage>
        <taxon>Bacteria</taxon>
        <taxon>Pseudomonadati</taxon>
        <taxon>Pseudomonadota</taxon>
        <taxon>Gammaproteobacteria</taxon>
        <taxon>Enterobacterales</taxon>
        <taxon>Morganellaceae</taxon>
        <taxon>Xenorhabdus</taxon>
    </lineage>
</organism>
<protein>
    <submittedName>
        <fullName evidence="5">Putative penicillin binding protein</fullName>
    </submittedName>
</protein>
<evidence type="ECO:0000313" key="6">
    <source>
        <dbReference type="Proteomes" id="UP000194350"/>
    </source>
</evidence>
<evidence type="ECO:0000256" key="1">
    <source>
        <dbReference type="ARBA" id="ARBA00004370"/>
    </source>
</evidence>
<dbReference type="PANTHER" id="PTHR46825">
    <property type="entry name" value="D-ALANYL-D-ALANINE-CARBOXYPEPTIDASE/ENDOPEPTIDASE AMPH"/>
    <property type="match status" value="1"/>
</dbReference>
<accession>A0A1Y2S9E4</accession>
<dbReference type="EMBL" id="MUBJ01000017">
    <property type="protein sequence ID" value="OTA15278.1"/>
    <property type="molecule type" value="Genomic_DNA"/>
</dbReference>
<keyword evidence="3" id="KW-1133">Transmembrane helix</keyword>
<evidence type="ECO:0000313" key="5">
    <source>
        <dbReference type="EMBL" id="OTA15278.1"/>
    </source>
</evidence>
<evidence type="ECO:0000256" key="3">
    <source>
        <dbReference type="SAM" id="Phobius"/>
    </source>
</evidence>
<proteinExistence type="predicted"/>
<keyword evidence="2 3" id="KW-0472">Membrane</keyword>
<reference evidence="5 6" key="1">
    <citation type="submission" date="2016-10" db="EMBL/GenBank/DDBJ databases">
        <title>Systematic genetic and metabolomic analysis of Xenorhabdus and Photorhabdus spp., highlights the requirements for a dual symbiotic and pathogenic life style.</title>
        <authorList>
            <person name="Tobias N.J."/>
            <person name="Wolff H."/>
            <person name="Djahanschiri B."/>
            <person name="Pidot S.J."/>
            <person name="Stinear T.P."/>
            <person name="Ebersberger I."/>
            <person name="Bode H.B."/>
        </authorList>
    </citation>
    <scope>NUCLEOTIDE SEQUENCE [LARGE SCALE GENOMIC DNA]</scope>
    <source>
        <strain evidence="5 6">DSM 22392</strain>
    </source>
</reference>
<comment type="caution">
    <text evidence="5">The sequence shown here is derived from an EMBL/GenBank/DDBJ whole genome shotgun (WGS) entry which is preliminary data.</text>
</comment>
<name>A0A1Y2S9E4_9GAMM</name>
<feature type="transmembrane region" description="Helical" evidence="3">
    <location>
        <begin position="502"/>
        <end position="527"/>
    </location>
</feature>
<feature type="transmembrane region" description="Helical" evidence="3">
    <location>
        <begin position="432"/>
        <end position="451"/>
    </location>
</feature>
<gene>
    <name evidence="5" type="ORF">Xvie_02944</name>
</gene>
<dbReference type="PANTHER" id="PTHR46825:SF11">
    <property type="entry name" value="PENICILLIN-BINDING PROTEIN 4"/>
    <property type="match status" value="1"/>
</dbReference>
<keyword evidence="3" id="KW-0812">Transmembrane</keyword>
<evidence type="ECO:0000259" key="4">
    <source>
        <dbReference type="Pfam" id="PF00144"/>
    </source>
</evidence>